<protein>
    <submittedName>
        <fullName evidence="8">YitT family protein</fullName>
    </submittedName>
</protein>
<feature type="transmembrane region" description="Helical" evidence="6">
    <location>
        <begin position="162"/>
        <end position="181"/>
    </location>
</feature>
<evidence type="ECO:0000256" key="3">
    <source>
        <dbReference type="ARBA" id="ARBA00022692"/>
    </source>
</evidence>
<dbReference type="GO" id="GO:0005886">
    <property type="term" value="C:plasma membrane"/>
    <property type="evidence" value="ECO:0007669"/>
    <property type="project" value="UniProtKB-SubCell"/>
</dbReference>
<dbReference type="EMBL" id="DVLT01000046">
    <property type="protein sequence ID" value="HIU03081.1"/>
    <property type="molecule type" value="Genomic_DNA"/>
</dbReference>
<keyword evidence="2" id="KW-1003">Cell membrane</keyword>
<accession>A0A9D1KWB8</accession>
<evidence type="ECO:0000259" key="7">
    <source>
        <dbReference type="Pfam" id="PF10035"/>
    </source>
</evidence>
<evidence type="ECO:0000256" key="1">
    <source>
        <dbReference type="ARBA" id="ARBA00004651"/>
    </source>
</evidence>
<dbReference type="Pfam" id="PF02588">
    <property type="entry name" value="YitT_membrane"/>
    <property type="match status" value="1"/>
</dbReference>
<dbReference type="Proteomes" id="UP000824164">
    <property type="component" value="Unassembled WGS sequence"/>
</dbReference>
<feature type="transmembrane region" description="Helical" evidence="6">
    <location>
        <begin position="120"/>
        <end position="141"/>
    </location>
</feature>
<evidence type="ECO:0000313" key="9">
    <source>
        <dbReference type="Proteomes" id="UP000824164"/>
    </source>
</evidence>
<organism evidence="8 9">
    <name type="scientific">Candidatus Onthocola gallistercoris</name>
    <dbReference type="NCBI Taxonomy" id="2840876"/>
    <lineage>
        <taxon>Bacteria</taxon>
        <taxon>Bacillati</taxon>
        <taxon>Bacillota</taxon>
        <taxon>Bacilli</taxon>
        <taxon>Candidatus Onthocola</taxon>
    </lineage>
</organism>
<feature type="transmembrane region" description="Helical" evidence="6">
    <location>
        <begin position="12"/>
        <end position="32"/>
    </location>
</feature>
<reference evidence="8" key="1">
    <citation type="submission" date="2020-10" db="EMBL/GenBank/DDBJ databases">
        <authorList>
            <person name="Gilroy R."/>
        </authorList>
    </citation>
    <scope>NUCLEOTIDE SEQUENCE</scope>
    <source>
        <strain evidence="8">CHK187-14744</strain>
    </source>
</reference>
<dbReference type="Gene3D" id="3.30.70.120">
    <property type="match status" value="1"/>
</dbReference>
<gene>
    <name evidence="8" type="ORF">IAB63_07500</name>
</gene>
<name>A0A9D1KWB8_9FIRM</name>
<sequence>MKKSVKMFSSVKEWGMILVGAAIFSASINTFITPLGLFNGGFLGISQLLRELMLFLFPSIQGNVDLSGIIYFVLNIPVLILARKRLGGLFFAKTVFCVCCYSVLLAVIPVPTEAVLDDKIVSCLIGGLICGIGIGITLIAGASGGGEEVLGVILSQRRNLTVGNVAMIINVLVFGTCLIVYDMTTVVYSALFAAFTYLAMDKVHLQNITTSMVIITKKDGMEQEIFRHVQRGVTEWTGRGGYSKEDARILLTVLSKKEALYLRSFLQEYDPDCFIITSENVEVHGNFVKRV</sequence>
<dbReference type="CDD" id="cd16380">
    <property type="entry name" value="YitT_C"/>
    <property type="match status" value="1"/>
</dbReference>
<dbReference type="PANTHER" id="PTHR33545">
    <property type="entry name" value="UPF0750 MEMBRANE PROTEIN YITT-RELATED"/>
    <property type="match status" value="1"/>
</dbReference>
<evidence type="ECO:0000313" key="8">
    <source>
        <dbReference type="EMBL" id="HIU03081.1"/>
    </source>
</evidence>
<feature type="transmembrane region" description="Helical" evidence="6">
    <location>
        <begin position="52"/>
        <end position="74"/>
    </location>
</feature>
<evidence type="ECO:0000256" key="6">
    <source>
        <dbReference type="SAM" id="Phobius"/>
    </source>
</evidence>
<dbReference type="PANTHER" id="PTHR33545:SF5">
    <property type="entry name" value="UPF0750 MEMBRANE PROTEIN YITT"/>
    <property type="match status" value="1"/>
</dbReference>
<dbReference type="PIRSF" id="PIRSF006483">
    <property type="entry name" value="Membrane_protein_YitT"/>
    <property type="match status" value="1"/>
</dbReference>
<evidence type="ECO:0000256" key="5">
    <source>
        <dbReference type="ARBA" id="ARBA00023136"/>
    </source>
</evidence>
<feature type="domain" description="DUF2179" evidence="7">
    <location>
        <begin position="231"/>
        <end position="285"/>
    </location>
</feature>
<proteinExistence type="predicted"/>
<dbReference type="InterPro" id="IPR015867">
    <property type="entry name" value="N-reg_PII/ATP_PRibTrfase_C"/>
</dbReference>
<evidence type="ECO:0000256" key="2">
    <source>
        <dbReference type="ARBA" id="ARBA00022475"/>
    </source>
</evidence>
<keyword evidence="5 6" id="KW-0472">Membrane</keyword>
<dbReference type="AlphaFoldDB" id="A0A9D1KWB8"/>
<comment type="subcellular location">
    <subcellularLocation>
        <location evidence="1">Cell membrane</location>
        <topology evidence="1">Multi-pass membrane protein</topology>
    </subcellularLocation>
</comment>
<dbReference type="InterPro" id="IPR019264">
    <property type="entry name" value="DUF2179"/>
</dbReference>
<dbReference type="Pfam" id="PF10035">
    <property type="entry name" value="DUF2179"/>
    <property type="match status" value="1"/>
</dbReference>
<keyword evidence="4 6" id="KW-1133">Transmembrane helix</keyword>
<reference evidence="8" key="2">
    <citation type="journal article" date="2021" name="PeerJ">
        <title>Extensive microbial diversity within the chicken gut microbiome revealed by metagenomics and culture.</title>
        <authorList>
            <person name="Gilroy R."/>
            <person name="Ravi A."/>
            <person name="Getino M."/>
            <person name="Pursley I."/>
            <person name="Horton D.L."/>
            <person name="Alikhan N.F."/>
            <person name="Baker D."/>
            <person name="Gharbi K."/>
            <person name="Hall N."/>
            <person name="Watson M."/>
            <person name="Adriaenssens E.M."/>
            <person name="Foster-Nyarko E."/>
            <person name="Jarju S."/>
            <person name="Secka A."/>
            <person name="Antonio M."/>
            <person name="Oren A."/>
            <person name="Chaudhuri R.R."/>
            <person name="La Ragione R."/>
            <person name="Hildebrand F."/>
            <person name="Pallen M.J."/>
        </authorList>
    </citation>
    <scope>NUCLEOTIDE SEQUENCE</scope>
    <source>
        <strain evidence="8">CHK187-14744</strain>
    </source>
</reference>
<feature type="transmembrane region" description="Helical" evidence="6">
    <location>
        <begin position="86"/>
        <end position="108"/>
    </location>
</feature>
<comment type="caution">
    <text evidence="8">The sequence shown here is derived from an EMBL/GenBank/DDBJ whole genome shotgun (WGS) entry which is preliminary data.</text>
</comment>
<evidence type="ECO:0000256" key="4">
    <source>
        <dbReference type="ARBA" id="ARBA00022989"/>
    </source>
</evidence>
<keyword evidence="3 6" id="KW-0812">Transmembrane</keyword>
<dbReference type="InterPro" id="IPR051461">
    <property type="entry name" value="UPF0750_membrane"/>
</dbReference>
<dbReference type="InterPro" id="IPR003740">
    <property type="entry name" value="YitT"/>
</dbReference>